<protein>
    <recommendedName>
        <fullName evidence="1">site-specific DNA-methyltransferase (adenine-specific)</fullName>
        <ecNumber evidence="1">2.1.1.72</ecNumber>
    </recommendedName>
</protein>
<evidence type="ECO:0000256" key="3">
    <source>
        <dbReference type="ARBA" id="ARBA00022679"/>
    </source>
</evidence>
<dbReference type="InterPro" id="IPR029063">
    <property type="entry name" value="SAM-dependent_MTases_sf"/>
</dbReference>
<evidence type="ECO:0000256" key="1">
    <source>
        <dbReference type="ARBA" id="ARBA00011900"/>
    </source>
</evidence>
<evidence type="ECO:0000313" key="7">
    <source>
        <dbReference type="Proteomes" id="UP001501035"/>
    </source>
</evidence>
<evidence type="ECO:0000256" key="4">
    <source>
        <dbReference type="ARBA" id="ARBA00047942"/>
    </source>
</evidence>
<organism evidence="6 7">
    <name type="scientific">Gordonia defluvii</name>
    <dbReference type="NCBI Taxonomy" id="283718"/>
    <lineage>
        <taxon>Bacteria</taxon>
        <taxon>Bacillati</taxon>
        <taxon>Actinomycetota</taxon>
        <taxon>Actinomycetes</taxon>
        <taxon>Mycobacteriales</taxon>
        <taxon>Gordoniaceae</taxon>
        <taxon>Gordonia</taxon>
    </lineage>
</organism>
<dbReference type="InterPro" id="IPR050953">
    <property type="entry name" value="N4_N6_ade-DNA_methylase"/>
</dbReference>
<dbReference type="InterPro" id="IPR046816">
    <property type="entry name" value="MmeI_Mtase"/>
</dbReference>
<dbReference type="Pfam" id="PF20473">
    <property type="entry name" value="MmeI_Mtase"/>
    <property type="match status" value="1"/>
</dbReference>
<dbReference type="Proteomes" id="UP001501035">
    <property type="component" value="Unassembled WGS sequence"/>
</dbReference>
<reference evidence="7" key="1">
    <citation type="journal article" date="2019" name="Int. J. Syst. Evol. Microbiol.">
        <title>The Global Catalogue of Microorganisms (GCM) 10K type strain sequencing project: providing services to taxonomists for standard genome sequencing and annotation.</title>
        <authorList>
            <consortium name="The Broad Institute Genomics Platform"/>
            <consortium name="The Broad Institute Genome Sequencing Center for Infectious Disease"/>
            <person name="Wu L."/>
            <person name="Ma J."/>
        </authorList>
    </citation>
    <scope>NUCLEOTIDE SEQUENCE [LARGE SCALE GENOMIC DNA]</scope>
    <source>
        <strain evidence="7">JCM 14234</strain>
    </source>
</reference>
<accession>A0ABP6LKD6</accession>
<dbReference type="RefSeq" id="WP_344716799.1">
    <property type="nucleotide sequence ID" value="NZ_BAAAVS010000049.1"/>
</dbReference>
<dbReference type="PANTHER" id="PTHR33841:SF1">
    <property type="entry name" value="DNA METHYLTRANSFERASE A"/>
    <property type="match status" value="1"/>
</dbReference>
<dbReference type="EMBL" id="BAAAVS010000049">
    <property type="protein sequence ID" value="GAA3043332.1"/>
    <property type="molecule type" value="Genomic_DNA"/>
</dbReference>
<dbReference type="Gene3D" id="3.40.50.150">
    <property type="entry name" value="Vaccinia Virus protein VP39"/>
    <property type="match status" value="1"/>
</dbReference>
<name>A0ABP6LKD6_9ACTN</name>
<evidence type="ECO:0000259" key="5">
    <source>
        <dbReference type="Pfam" id="PF20473"/>
    </source>
</evidence>
<comment type="catalytic activity">
    <reaction evidence="4">
        <text>a 2'-deoxyadenosine in DNA + S-adenosyl-L-methionine = an N(6)-methyl-2'-deoxyadenosine in DNA + S-adenosyl-L-homocysteine + H(+)</text>
        <dbReference type="Rhea" id="RHEA:15197"/>
        <dbReference type="Rhea" id="RHEA-COMP:12418"/>
        <dbReference type="Rhea" id="RHEA-COMP:12419"/>
        <dbReference type="ChEBI" id="CHEBI:15378"/>
        <dbReference type="ChEBI" id="CHEBI:57856"/>
        <dbReference type="ChEBI" id="CHEBI:59789"/>
        <dbReference type="ChEBI" id="CHEBI:90615"/>
        <dbReference type="ChEBI" id="CHEBI:90616"/>
        <dbReference type="EC" id="2.1.1.72"/>
    </reaction>
</comment>
<sequence length="295" mass="32687">MTCGSAQKTRRVRGGAHLKAEYDEALRRERTGWSWVEWRKNEVDQAAVAWIVATVFLRFCEDNDLLRGAKVNGLPTAVGWIAGTGDGVQRAEENLTAYFRENPTHNRRHWLQQGFNVLAAQPAGRALVDPAHNPVWTAEISPEATAALITFWRRTTEDGSLVHDFTDPDLGTRFLGDLYQDLSDHARKTYALLQTPVFVEEFILDQTLSPALAEFGVEGLKLIDPACGSGHFLLGAFERLDKAWQNAAPALDPKERVRRAMASIHGVDINPFAIAIARFRLTVAGLKGLFGPKSA</sequence>
<evidence type="ECO:0000256" key="2">
    <source>
        <dbReference type="ARBA" id="ARBA00022603"/>
    </source>
</evidence>
<gene>
    <name evidence="6" type="ORF">GCM10010528_23630</name>
</gene>
<proteinExistence type="predicted"/>
<dbReference type="PANTHER" id="PTHR33841">
    <property type="entry name" value="DNA METHYLTRANSFERASE YEEA-RELATED"/>
    <property type="match status" value="1"/>
</dbReference>
<comment type="caution">
    <text evidence="6">The sequence shown here is derived from an EMBL/GenBank/DDBJ whole genome shotgun (WGS) entry which is preliminary data.</text>
</comment>
<keyword evidence="2" id="KW-0489">Methyltransferase</keyword>
<evidence type="ECO:0000313" key="6">
    <source>
        <dbReference type="EMBL" id="GAA3043332.1"/>
    </source>
</evidence>
<dbReference type="SUPFAM" id="SSF53335">
    <property type="entry name" value="S-adenosyl-L-methionine-dependent methyltransferases"/>
    <property type="match status" value="1"/>
</dbReference>
<dbReference type="EC" id="2.1.1.72" evidence="1"/>
<feature type="domain" description="MmeI-like DNA-methyltransferase" evidence="5">
    <location>
        <begin position="219"/>
        <end position="284"/>
    </location>
</feature>
<keyword evidence="7" id="KW-1185">Reference proteome</keyword>
<keyword evidence="3" id="KW-0808">Transferase</keyword>